<dbReference type="GO" id="GO:0006355">
    <property type="term" value="P:regulation of DNA-templated transcription"/>
    <property type="evidence" value="ECO:0007669"/>
    <property type="project" value="InterPro"/>
</dbReference>
<feature type="compositionally biased region" description="Basic and acidic residues" evidence="1">
    <location>
        <begin position="183"/>
        <end position="201"/>
    </location>
</feature>
<evidence type="ECO:0008006" key="4">
    <source>
        <dbReference type="Google" id="ProtNLM"/>
    </source>
</evidence>
<keyword evidence="3" id="KW-1185">Reference proteome</keyword>
<protein>
    <recommendedName>
        <fullName evidence="4">HCNGP-domain-containing protein</fullName>
    </recommendedName>
</protein>
<dbReference type="PANTHER" id="PTHR13464:SF0">
    <property type="entry name" value="SAP30-BINDING PROTEIN"/>
    <property type="match status" value="1"/>
</dbReference>
<evidence type="ECO:0000256" key="1">
    <source>
        <dbReference type="SAM" id="MobiDB-lite"/>
    </source>
</evidence>
<dbReference type="OrthoDB" id="1714508at2759"/>
<dbReference type="PANTHER" id="PTHR13464">
    <property type="entry name" value="TRANSCRIPTIONAL REGULATOR PROTEIN HCNGP"/>
    <property type="match status" value="1"/>
</dbReference>
<evidence type="ECO:0000313" key="3">
    <source>
        <dbReference type="Proteomes" id="UP000886523"/>
    </source>
</evidence>
<dbReference type="AlphaFoldDB" id="A0A9P6B4D7"/>
<accession>A0A9P6B4D7</accession>
<feature type="region of interest" description="Disordered" evidence="1">
    <location>
        <begin position="110"/>
        <end position="201"/>
    </location>
</feature>
<dbReference type="EMBL" id="MU128931">
    <property type="protein sequence ID" value="KAF9517503.1"/>
    <property type="molecule type" value="Genomic_DNA"/>
</dbReference>
<feature type="compositionally biased region" description="Basic and acidic residues" evidence="1">
    <location>
        <begin position="130"/>
        <end position="148"/>
    </location>
</feature>
<evidence type="ECO:0000313" key="2">
    <source>
        <dbReference type="EMBL" id="KAF9517503.1"/>
    </source>
</evidence>
<comment type="caution">
    <text evidence="2">The sequence shown here is derived from an EMBL/GenBank/DDBJ whole genome shotgun (WGS) entry which is preliminary data.</text>
</comment>
<dbReference type="GO" id="GO:0005634">
    <property type="term" value="C:nucleus"/>
    <property type="evidence" value="ECO:0007669"/>
    <property type="project" value="TreeGrafter"/>
</dbReference>
<sequence>MIKELLRPPAIPGVEDYGIPSPSTNPCDPALEAKLRQFQALKSQGKHFNDSLMSNKAFRNPHIYTKLVEFVDVDETGTKFPKHIWDPFDVRPEWYADEIAATQKARSQQLASSQVAGKRSHIDFTASSATDRRGQRSRLGADRGRDSLQGHARHNPYSRGEAERVGNKERDKGRQRFHAAGGGDDRDRRKESASRGDYWRR</sequence>
<reference evidence="2" key="1">
    <citation type="journal article" date="2020" name="Nat. Commun.">
        <title>Large-scale genome sequencing of mycorrhizal fungi provides insights into the early evolution of symbiotic traits.</title>
        <authorList>
            <person name="Miyauchi S."/>
            <person name="Kiss E."/>
            <person name="Kuo A."/>
            <person name="Drula E."/>
            <person name="Kohler A."/>
            <person name="Sanchez-Garcia M."/>
            <person name="Morin E."/>
            <person name="Andreopoulos B."/>
            <person name="Barry K.W."/>
            <person name="Bonito G."/>
            <person name="Buee M."/>
            <person name="Carver A."/>
            <person name="Chen C."/>
            <person name="Cichocki N."/>
            <person name="Clum A."/>
            <person name="Culley D."/>
            <person name="Crous P.W."/>
            <person name="Fauchery L."/>
            <person name="Girlanda M."/>
            <person name="Hayes R.D."/>
            <person name="Keri Z."/>
            <person name="LaButti K."/>
            <person name="Lipzen A."/>
            <person name="Lombard V."/>
            <person name="Magnuson J."/>
            <person name="Maillard F."/>
            <person name="Murat C."/>
            <person name="Nolan M."/>
            <person name="Ohm R.A."/>
            <person name="Pangilinan J."/>
            <person name="Pereira M.F."/>
            <person name="Perotto S."/>
            <person name="Peter M."/>
            <person name="Pfister S."/>
            <person name="Riley R."/>
            <person name="Sitrit Y."/>
            <person name="Stielow J.B."/>
            <person name="Szollosi G."/>
            <person name="Zifcakova L."/>
            <person name="Stursova M."/>
            <person name="Spatafora J.W."/>
            <person name="Tedersoo L."/>
            <person name="Vaario L.M."/>
            <person name="Yamada A."/>
            <person name="Yan M."/>
            <person name="Wang P."/>
            <person name="Xu J."/>
            <person name="Bruns T."/>
            <person name="Baldrian P."/>
            <person name="Vilgalys R."/>
            <person name="Dunand C."/>
            <person name="Henrissat B."/>
            <person name="Grigoriev I.V."/>
            <person name="Hibbett D."/>
            <person name="Nagy L.G."/>
            <person name="Martin F.M."/>
        </authorList>
    </citation>
    <scope>NUCLEOTIDE SEQUENCE</scope>
    <source>
        <strain evidence="2">UP504</strain>
    </source>
</reference>
<dbReference type="Pfam" id="PF07818">
    <property type="entry name" value="HCNGP"/>
    <property type="match status" value="1"/>
</dbReference>
<feature type="compositionally biased region" description="Basic and acidic residues" evidence="1">
    <location>
        <begin position="160"/>
        <end position="174"/>
    </location>
</feature>
<organism evidence="2 3">
    <name type="scientific">Hydnum rufescens UP504</name>
    <dbReference type="NCBI Taxonomy" id="1448309"/>
    <lineage>
        <taxon>Eukaryota</taxon>
        <taxon>Fungi</taxon>
        <taxon>Dikarya</taxon>
        <taxon>Basidiomycota</taxon>
        <taxon>Agaricomycotina</taxon>
        <taxon>Agaricomycetes</taxon>
        <taxon>Cantharellales</taxon>
        <taxon>Hydnaceae</taxon>
        <taxon>Hydnum</taxon>
    </lineage>
</organism>
<dbReference type="Proteomes" id="UP000886523">
    <property type="component" value="Unassembled WGS sequence"/>
</dbReference>
<proteinExistence type="predicted"/>
<dbReference type="InterPro" id="IPR012479">
    <property type="entry name" value="SAP30BP"/>
</dbReference>
<name>A0A9P6B4D7_9AGAM</name>
<gene>
    <name evidence="2" type="ORF">BS47DRAFT_1290942</name>
</gene>